<reference evidence="1" key="1">
    <citation type="submission" date="2021-06" db="EMBL/GenBank/DDBJ databases">
        <authorList>
            <person name="Kallberg Y."/>
            <person name="Tangrot J."/>
            <person name="Rosling A."/>
        </authorList>
    </citation>
    <scope>NUCLEOTIDE SEQUENCE</scope>
    <source>
        <strain evidence="1">MT106</strain>
    </source>
</reference>
<gene>
    <name evidence="1" type="ORF">AGERDE_LOCUS12287</name>
</gene>
<comment type="caution">
    <text evidence="1">The sequence shown here is derived from an EMBL/GenBank/DDBJ whole genome shotgun (WGS) entry which is preliminary data.</text>
</comment>
<protein>
    <submittedName>
        <fullName evidence="1">5744_t:CDS:1</fullName>
    </submittedName>
</protein>
<dbReference type="EMBL" id="CAJVPL010007875">
    <property type="protein sequence ID" value="CAG8671730.1"/>
    <property type="molecule type" value="Genomic_DNA"/>
</dbReference>
<dbReference type="OrthoDB" id="2438697at2759"/>
<proteinExistence type="predicted"/>
<accession>A0A9N9EFH0</accession>
<dbReference type="Proteomes" id="UP000789831">
    <property type="component" value="Unassembled WGS sequence"/>
</dbReference>
<sequence length="111" mass="12420">MSTENFKKAVKEYGTNELGLGTSAQNIKRKEVANIQYKVRGPMETHLIGNSNIELDISEATLYLRNQGYKFSITQITLPNSRNTTTSNDTGTEIKKPIQNIAYTPPNTLLQ</sequence>
<name>A0A9N9EFH0_9GLOM</name>
<feature type="non-terminal residue" evidence="1">
    <location>
        <position position="111"/>
    </location>
</feature>
<organism evidence="1 2">
    <name type="scientific">Ambispora gerdemannii</name>
    <dbReference type="NCBI Taxonomy" id="144530"/>
    <lineage>
        <taxon>Eukaryota</taxon>
        <taxon>Fungi</taxon>
        <taxon>Fungi incertae sedis</taxon>
        <taxon>Mucoromycota</taxon>
        <taxon>Glomeromycotina</taxon>
        <taxon>Glomeromycetes</taxon>
        <taxon>Archaeosporales</taxon>
        <taxon>Ambisporaceae</taxon>
        <taxon>Ambispora</taxon>
    </lineage>
</organism>
<evidence type="ECO:0000313" key="2">
    <source>
        <dbReference type="Proteomes" id="UP000789831"/>
    </source>
</evidence>
<evidence type="ECO:0000313" key="1">
    <source>
        <dbReference type="EMBL" id="CAG8671730.1"/>
    </source>
</evidence>
<dbReference type="AlphaFoldDB" id="A0A9N9EFH0"/>
<keyword evidence="2" id="KW-1185">Reference proteome</keyword>